<proteinExistence type="predicted"/>
<evidence type="ECO:0000313" key="1">
    <source>
        <dbReference type="EMBL" id="CUQ27517.1"/>
    </source>
</evidence>
<evidence type="ECO:0000313" key="2">
    <source>
        <dbReference type="Proteomes" id="UP000095762"/>
    </source>
</evidence>
<dbReference type="EMBL" id="CZBP01000025">
    <property type="protein sequence ID" value="CUQ27517.1"/>
    <property type="molecule type" value="Genomic_DNA"/>
</dbReference>
<name>A0A174V5H1_9FIRM</name>
<dbReference type="Proteomes" id="UP000095762">
    <property type="component" value="Unassembled WGS sequence"/>
</dbReference>
<organism evidence="1 2">
    <name type="scientific">Blautia obeum</name>
    <dbReference type="NCBI Taxonomy" id="40520"/>
    <lineage>
        <taxon>Bacteria</taxon>
        <taxon>Bacillati</taxon>
        <taxon>Bacillota</taxon>
        <taxon>Clostridia</taxon>
        <taxon>Lachnospirales</taxon>
        <taxon>Lachnospiraceae</taxon>
        <taxon>Blautia</taxon>
    </lineage>
</organism>
<dbReference type="AlphaFoldDB" id="A0A174V5H1"/>
<gene>
    <name evidence="1" type="ORF">ERS852569_02812</name>
</gene>
<reference evidence="1 2" key="1">
    <citation type="submission" date="2015-09" db="EMBL/GenBank/DDBJ databases">
        <authorList>
            <consortium name="Pathogen Informatics"/>
        </authorList>
    </citation>
    <scope>NUCLEOTIDE SEQUENCE [LARGE SCALE GENOMIC DNA]</scope>
    <source>
        <strain evidence="1 2">2789STDY5834957</strain>
    </source>
</reference>
<sequence length="123" mass="13912">MPHMSLICHKKDIIYLQIQTRFEYNKFIGSTQSVPSQDFGTVNVTVTFLFVPCLETLADLTAGFPVTGLVFTVTIISGREILLIDNVHSNTTSGLHFFIRIRIETRCIGKVKISALRKIRKIK</sequence>
<accession>A0A174V5H1</accession>
<protein>
    <submittedName>
        <fullName evidence="1">Uncharacterized protein</fullName>
    </submittedName>
</protein>